<evidence type="ECO:0000256" key="1">
    <source>
        <dbReference type="SAM" id="Phobius"/>
    </source>
</evidence>
<reference evidence="2" key="1">
    <citation type="journal article" date="2021" name="Proc. Natl. Acad. Sci. U.S.A.">
        <title>A Catalog of Tens of Thousands of Viruses from Human Metagenomes Reveals Hidden Associations with Chronic Diseases.</title>
        <authorList>
            <person name="Tisza M.J."/>
            <person name="Buck C.B."/>
        </authorList>
    </citation>
    <scope>NUCLEOTIDE SEQUENCE</scope>
    <source>
        <strain evidence="2">CtGyV19</strain>
    </source>
</reference>
<keyword evidence="1" id="KW-1133">Transmembrane helix</keyword>
<name>A0A8S5MVL7_9CAUD</name>
<protein>
    <submittedName>
        <fullName evidence="2">Uncharacterized protein</fullName>
    </submittedName>
</protein>
<accession>A0A8S5MVL7</accession>
<organism evidence="2">
    <name type="scientific">Siphoviridae sp. ctGyV19</name>
    <dbReference type="NCBI Taxonomy" id="2826225"/>
    <lineage>
        <taxon>Viruses</taxon>
        <taxon>Duplodnaviria</taxon>
        <taxon>Heunggongvirae</taxon>
        <taxon>Uroviricota</taxon>
        <taxon>Caudoviricetes</taxon>
    </lineage>
</organism>
<evidence type="ECO:0000313" key="2">
    <source>
        <dbReference type="EMBL" id="DAD86146.1"/>
    </source>
</evidence>
<keyword evidence="1" id="KW-0472">Membrane</keyword>
<sequence length="124" mass="14294">MNTLFNANTICTIITVVGSVITVSITYYKTKKIKIFDTYFANKTRTYENFWNFASKYCDNPSDENKSNLRCAVYCVGLYSSEKIFSEVSDLTVGLFDKSINPGNYVEKILFLMRNDLENCKNRI</sequence>
<proteinExistence type="predicted"/>
<keyword evidence="1" id="KW-0812">Transmembrane</keyword>
<dbReference type="EMBL" id="BK014994">
    <property type="protein sequence ID" value="DAD86146.1"/>
    <property type="molecule type" value="Genomic_DNA"/>
</dbReference>
<feature type="transmembrane region" description="Helical" evidence="1">
    <location>
        <begin position="6"/>
        <end position="28"/>
    </location>
</feature>